<evidence type="ECO:0000256" key="4">
    <source>
        <dbReference type="ARBA" id="ARBA00016244"/>
    </source>
</evidence>
<keyword evidence="11" id="KW-0282">Flagellum</keyword>
<evidence type="ECO:0000313" key="12">
    <source>
        <dbReference type="Proteomes" id="UP001628193"/>
    </source>
</evidence>
<keyword evidence="6 7" id="KW-0975">Bacterial flagellum</keyword>
<dbReference type="InterPro" id="IPR010930">
    <property type="entry name" value="Flg_bb/hook_C_dom"/>
</dbReference>
<evidence type="ECO:0000259" key="9">
    <source>
        <dbReference type="Pfam" id="PF06429"/>
    </source>
</evidence>
<comment type="similarity">
    <text evidence="3 7">Belongs to the flagella basal body rod proteins family.</text>
</comment>
<feature type="domain" description="Flagellar basal-body/hook protein C-terminal" evidence="9">
    <location>
        <begin position="551"/>
        <end position="589"/>
    </location>
</feature>
<dbReference type="PRINTS" id="PR01005">
    <property type="entry name" value="FLGHOOKAP1"/>
</dbReference>
<keyword evidence="11" id="KW-0966">Cell projection</keyword>
<accession>A0ABQ0C506</accession>
<dbReference type="EMBL" id="BAAFGK010000001">
    <property type="protein sequence ID" value="GAB0055962.1"/>
    <property type="molecule type" value="Genomic_DNA"/>
</dbReference>
<dbReference type="InterPro" id="IPR053927">
    <property type="entry name" value="FlgK_helical"/>
</dbReference>
<evidence type="ECO:0000256" key="5">
    <source>
        <dbReference type="ARBA" id="ARBA00022525"/>
    </source>
</evidence>
<comment type="caution">
    <text evidence="11">The sequence shown here is derived from an EMBL/GenBank/DDBJ whole genome shotgun (WGS) entry which is preliminary data.</text>
</comment>
<evidence type="ECO:0000256" key="2">
    <source>
        <dbReference type="ARBA" id="ARBA00004613"/>
    </source>
</evidence>
<keyword evidence="5 7" id="KW-0964">Secreted</keyword>
<dbReference type="PANTHER" id="PTHR30033">
    <property type="entry name" value="FLAGELLAR HOOK-ASSOCIATED PROTEIN 1"/>
    <property type="match status" value="1"/>
</dbReference>
<comment type="subcellular location">
    <subcellularLocation>
        <location evidence="1 7">Bacterial flagellum</location>
    </subcellularLocation>
    <subcellularLocation>
        <location evidence="2 7">Secreted</location>
    </subcellularLocation>
</comment>
<dbReference type="Proteomes" id="UP001628193">
    <property type="component" value="Unassembled WGS sequence"/>
</dbReference>
<dbReference type="Pfam" id="PF06429">
    <property type="entry name" value="Flg_bbr_C"/>
    <property type="match status" value="1"/>
</dbReference>
<evidence type="ECO:0000259" key="8">
    <source>
        <dbReference type="Pfam" id="PF00460"/>
    </source>
</evidence>
<reference evidence="11 12" key="1">
    <citation type="submission" date="2024-05" db="EMBL/GenBank/DDBJ databases">
        <authorList>
            <consortium name="Candidatus Magnetaquicoccaceae bacterium FCR-1 genome sequencing consortium"/>
            <person name="Shimoshige H."/>
            <person name="Shimamura S."/>
            <person name="Taoka A."/>
            <person name="Kobayashi H."/>
            <person name="Maekawa T."/>
        </authorList>
    </citation>
    <scope>NUCLEOTIDE SEQUENCE [LARGE SCALE GENOMIC DNA]</scope>
    <source>
        <strain evidence="11 12">FCR-1</strain>
    </source>
</reference>
<dbReference type="RefSeq" id="WP_420903673.1">
    <property type="nucleotide sequence ID" value="NZ_BAAFGK010000001.1"/>
</dbReference>
<evidence type="ECO:0000256" key="1">
    <source>
        <dbReference type="ARBA" id="ARBA00004365"/>
    </source>
</evidence>
<dbReference type="PANTHER" id="PTHR30033:SF1">
    <property type="entry name" value="FLAGELLAR HOOK-ASSOCIATED PROTEIN 1"/>
    <property type="match status" value="1"/>
</dbReference>
<protein>
    <recommendedName>
        <fullName evidence="4 7">Flagellar hook-associated protein 1</fullName>
        <shortName evidence="7">HAP1</shortName>
    </recommendedName>
</protein>
<dbReference type="InterPro" id="IPR001444">
    <property type="entry name" value="Flag_bb_rod_N"/>
</dbReference>
<keyword evidence="11" id="KW-0969">Cilium</keyword>
<evidence type="ECO:0000256" key="3">
    <source>
        <dbReference type="ARBA" id="ARBA00009677"/>
    </source>
</evidence>
<feature type="domain" description="Flagellar hook-associated protein FlgK helical" evidence="10">
    <location>
        <begin position="95"/>
        <end position="312"/>
    </location>
</feature>
<reference evidence="11 12" key="2">
    <citation type="submission" date="2024-09" db="EMBL/GenBank/DDBJ databases">
        <title>Draft genome sequence of Candidatus Magnetaquicoccaceae bacterium FCR-1.</title>
        <authorList>
            <person name="Shimoshige H."/>
            <person name="Shimamura S."/>
            <person name="Taoka A."/>
            <person name="Kobayashi H."/>
            <person name="Maekawa T."/>
        </authorList>
    </citation>
    <scope>NUCLEOTIDE SEQUENCE [LARGE SCALE GENOMIC DNA]</scope>
    <source>
        <strain evidence="11 12">FCR-1</strain>
    </source>
</reference>
<evidence type="ECO:0000256" key="7">
    <source>
        <dbReference type="RuleBase" id="RU362065"/>
    </source>
</evidence>
<dbReference type="NCBIfam" id="TIGR02492">
    <property type="entry name" value="flgK_ends"/>
    <property type="match status" value="1"/>
</dbReference>
<name>A0ABQ0C506_9PROT</name>
<dbReference type="SUPFAM" id="SSF64518">
    <property type="entry name" value="Phase 1 flagellin"/>
    <property type="match status" value="1"/>
</dbReference>
<sequence length="590" mass="62786">MSLGSLLNVSKLGIFASQGALQTISHNISNANTTGYTRQTVELESMRGTQADYGGNGVRIADVRRQIDELVDRRLQLGTGELGRLETRDKYTKLIEDVFNDMDGNGLSQGLEGFFDAADTLADNPGNAVARYQLIAKAESVAQDFNKMSEALSESALPLDKEISVVLDDINTRLKAIQEINNTIVRTEASSPALDLKDQRNKMLLELGQIIDIRTIPMENGEVQVMSSRGQELLADATYSAKFGRLTNVKTDTGFSAIGIGGREIGQDKIKGGKLGGLLELRDEVVHGDTGVLSKLESLADELRWQFNRANTVSVGNSMVSDMTGLMYLGSDLDTALSGVVTDNKAATYQGAPVDLSRVTSGRLVFATGTESALTPSAAVDITTTMTLRQVQQAIDALDGVQAEITSDNKLKISAENAGSKLGVVMDESGILAALGVGALISGKGAQDMAVSAELLSNPDLVGQGRLIVKASDAQGLPTAVVHDDANSQGALLMGNLRSTKFMLFGNSASLTGHYATMVGELGSLINQDTESLTAQQAAQTFLSNSRESLSGVSLEEELTDLIRFQRAFQASSKMVSVADDLMQTLIQMV</sequence>
<proteinExistence type="inferred from homology"/>
<evidence type="ECO:0000256" key="6">
    <source>
        <dbReference type="ARBA" id="ARBA00023143"/>
    </source>
</evidence>
<gene>
    <name evidence="7 11" type="primary">flgK</name>
    <name evidence="11" type="ORF">SIID45300_00261</name>
</gene>
<feature type="domain" description="Flagellar basal body rod protein N-terminal" evidence="8">
    <location>
        <begin position="17"/>
        <end position="37"/>
    </location>
</feature>
<dbReference type="Pfam" id="PF00460">
    <property type="entry name" value="Flg_bb_rod"/>
    <property type="match status" value="1"/>
</dbReference>
<evidence type="ECO:0000313" key="11">
    <source>
        <dbReference type="EMBL" id="GAB0055962.1"/>
    </source>
</evidence>
<organism evidence="11 12">
    <name type="scientific">Candidatus Magnetaquiglobus chichijimensis</name>
    <dbReference type="NCBI Taxonomy" id="3141448"/>
    <lineage>
        <taxon>Bacteria</taxon>
        <taxon>Pseudomonadati</taxon>
        <taxon>Pseudomonadota</taxon>
        <taxon>Magnetococcia</taxon>
        <taxon>Magnetococcales</taxon>
        <taxon>Candidatus Magnetaquicoccaceae</taxon>
        <taxon>Candidatus Magnetaquiglobus</taxon>
    </lineage>
</organism>
<evidence type="ECO:0000259" key="10">
    <source>
        <dbReference type="Pfam" id="PF22638"/>
    </source>
</evidence>
<dbReference type="Pfam" id="PF22638">
    <property type="entry name" value="FlgK_D1"/>
    <property type="match status" value="1"/>
</dbReference>
<dbReference type="InterPro" id="IPR002371">
    <property type="entry name" value="FlgK"/>
</dbReference>
<keyword evidence="12" id="KW-1185">Reference proteome</keyword>